<dbReference type="EMBL" id="RAPY01000001">
    <property type="protein sequence ID" value="RKE55187.1"/>
    <property type="molecule type" value="Genomic_DNA"/>
</dbReference>
<name>A0A420BER1_SPHD1</name>
<comment type="caution">
    <text evidence="1">The sequence shown here is derived from an EMBL/GenBank/DDBJ whole genome shotgun (WGS) entry which is preliminary data.</text>
</comment>
<gene>
    <name evidence="1" type="ORF">DFQ12_0016</name>
</gene>
<reference evidence="1 2" key="1">
    <citation type="submission" date="2018-09" db="EMBL/GenBank/DDBJ databases">
        <title>Genomic Encyclopedia of Type Strains, Phase III (KMG-III): the genomes of soil and plant-associated and newly described type strains.</title>
        <authorList>
            <person name="Whitman W."/>
        </authorList>
    </citation>
    <scope>NUCLEOTIDE SEQUENCE [LARGE SCALE GENOMIC DNA]</scope>
    <source>
        <strain evidence="1 2">CECT 7938</strain>
    </source>
</reference>
<sequence>MLALENYKILLLVLFASQSCGDNGQKTGGDTSHLVDHHAEIITYKSDSTNELVLNFRDHSYFYKETNLPLKAGEDVGYENQSRGSFVIKNDTLTFFSQMPSQIDVKTDWSTSTEFLPLYQTNEELDTNSVKIYFDNIAEPQYYRAFELANGRVEKLAVKACVTDGDFGWIKTENDQIPLYQYLIIEKPKSNKLLIIDSVNTAHSYFFDFDHIPFRSFHFFTRAYWSYYDFTGLTFVLADNRLKLTENNRLGRYQHSNINLTFLKQ</sequence>
<accession>A0A420BER1</accession>
<evidence type="ECO:0000313" key="1">
    <source>
        <dbReference type="EMBL" id="RKE55187.1"/>
    </source>
</evidence>
<protein>
    <submittedName>
        <fullName evidence="1">Uncharacterized protein</fullName>
    </submittedName>
</protein>
<dbReference type="OrthoDB" id="699410at2"/>
<organism evidence="1 2">
    <name type="scientific">Sphingobacterium detergens</name>
    <dbReference type="NCBI Taxonomy" id="1145106"/>
    <lineage>
        <taxon>Bacteria</taxon>
        <taxon>Pseudomonadati</taxon>
        <taxon>Bacteroidota</taxon>
        <taxon>Sphingobacteriia</taxon>
        <taxon>Sphingobacteriales</taxon>
        <taxon>Sphingobacteriaceae</taxon>
        <taxon>Sphingobacterium</taxon>
    </lineage>
</organism>
<proteinExistence type="predicted"/>
<evidence type="ECO:0000313" key="2">
    <source>
        <dbReference type="Proteomes" id="UP000286246"/>
    </source>
</evidence>
<keyword evidence="2" id="KW-1185">Reference proteome</keyword>
<dbReference type="AlphaFoldDB" id="A0A420BER1"/>
<dbReference type="Proteomes" id="UP000286246">
    <property type="component" value="Unassembled WGS sequence"/>
</dbReference>
<dbReference type="RefSeq" id="WP_120257004.1">
    <property type="nucleotide sequence ID" value="NZ_RAPY01000001.1"/>
</dbReference>